<name>A0A381V3Q3_9ZZZZ</name>
<proteinExistence type="predicted"/>
<sequence>MSNAIVRKHANAREAPIKDRGFIGWVRSNLFSTWYHSIITVLLFWVVGNIVFFLFEWGLLNAVWVGESAKACPNL</sequence>
<keyword evidence="1" id="KW-0812">Transmembrane</keyword>
<dbReference type="EMBL" id="UINC01007539">
    <property type="protein sequence ID" value="SVA33893.1"/>
    <property type="molecule type" value="Genomic_DNA"/>
</dbReference>
<feature type="transmembrane region" description="Helical" evidence="1">
    <location>
        <begin position="34"/>
        <end position="55"/>
    </location>
</feature>
<evidence type="ECO:0000313" key="2">
    <source>
        <dbReference type="EMBL" id="SVA33893.1"/>
    </source>
</evidence>
<feature type="non-terminal residue" evidence="2">
    <location>
        <position position="75"/>
    </location>
</feature>
<accession>A0A381V3Q3</accession>
<gene>
    <name evidence="2" type="ORF">METZ01_LOCUS86747</name>
</gene>
<keyword evidence="1" id="KW-1133">Transmembrane helix</keyword>
<reference evidence="2" key="1">
    <citation type="submission" date="2018-05" db="EMBL/GenBank/DDBJ databases">
        <authorList>
            <person name="Lanie J.A."/>
            <person name="Ng W.-L."/>
            <person name="Kazmierczak K.M."/>
            <person name="Andrzejewski T.M."/>
            <person name="Davidsen T.M."/>
            <person name="Wayne K.J."/>
            <person name="Tettelin H."/>
            <person name="Glass J.I."/>
            <person name="Rusch D."/>
            <person name="Podicherti R."/>
            <person name="Tsui H.-C.T."/>
            <person name="Winkler M.E."/>
        </authorList>
    </citation>
    <scope>NUCLEOTIDE SEQUENCE</scope>
</reference>
<evidence type="ECO:0000256" key="1">
    <source>
        <dbReference type="SAM" id="Phobius"/>
    </source>
</evidence>
<dbReference type="AlphaFoldDB" id="A0A381V3Q3"/>
<keyword evidence="1" id="KW-0472">Membrane</keyword>
<protein>
    <submittedName>
        <fullName evidence="2">Uncharacterized protein</fullName>
    </submittedName>
</protein>
<organism evidence="2">
    <name type="scientific">marine metagenome</name>
    <dbReference type="NCBI Taxonomy" id="408172"/>
    <lineage>
        <taxon>unclassified sequences</taxon>
        <taxon>metagenomes</taxon>
        <taxon>ecological metagenomes</taxon>
    </lineage>
</organism>